<dbReference type="InterPro" id="IPR006638">
    <property type="entry name" value="Elp3/MiaA/NifB-like_rSAM"/>
</dbReference>
<protein>
    <submittedName>
        <fullName evidence="2">Radical SAM protein</fullName>
    </submittedName>
</protein>
<dbReference type="SUPFAM" id="SSF102114">
    <property type="entry name" value="Radical SAM enzymes"/>
    <property type="match status" value="1"/>
</dbReference>
<dbReference type="EMBL" id="JACNJZ010000171">
    <property type="protein sequence ID" value="MBC8318618.1"/>
    <property type="molecule type" value="Genomic_DNA"/>
</dbReference>
<dbReference type="Pfam" id="PF04055">
    <property type="entry name" value="Radical_SAM"/>
    <property type="match status" value="1"/>
</dbReference>
<proteinExistence type="predicted"/>
<reference evidence="2 3" key="1">
    <citation type="submission" date="2020-08" db="EMBL/GenBank/DDBJ databases">
        <title>Bridging the membrane lipid divide: bacteria of the FCB group superphylum have the potential to synthesize archaeal ether lipids.</title>
        <authorList>
            <person name="Villanueva L."/>
            <person name="Von Meijenfeldt F.A.B."/>
            <person name="Westbye A.B."/>
            <person name="Yadav S."/>
            <person name="Hopmans E.C."/>
            <person name="Dutilh B.E."/>
            <person name="Sinninghe Damste J.S."/>
        </authorList>
    </citation>
    <scope>NUCLEOTIDE SEQUENCE [LARGE SCALE GENOMIC DNA]</scope>
    <source>
        <strain evidence="2">NIOZ-UU47</strain>
    </source>
</reference>
<accession>A0A8J6NH61</accession>
<comment type="caution">
    <text evidence="2">The sequence shown here is derived from an EMBL/GenBank/DDBJ whole genome shotgun (WGS) entry which is preliminary data.</text>
</comment>
<dbReference type="GO" id="GO:0003824">
    <property type="term" value="F:catalytic activity"/>
    <property type="evidence" value="ECO:0007669"/>
    <property type="project" value="InterPro"/>
</dbReference>
<dbReference type="InterPro" id="IPR023404">
    <property type="entry name" value="rSAM_horseshoe"/>
</dbReference>
<sequence length="570" mass="63496">MPLKRSSESGAILKKWTGKLPVALVYPNVYQVGMSNLGMQHVYALANAHPDIVCERVFLPEDAQTPLSVESGRHLLDFPVFLCAVSFEQDYVNLLRLFRWAGIEPLATERRNVSPQRPETPLIIGGGVATFINPEPLAPFVDLFLLGESEPVLPTLLNCLLQRFNEGVPGVNRDQWLLDLAVSVPGCYVPHLYDMVYDQSRLVEIRIRDGAPARVKKAVLGSVDQSGHSQLLTPDTEFGDLYLTELGRGCSRGCRFCAAGFVYRPPRLWSAESIMAAFDEKPTSISRVGLLGMEMAKPEDLAKVARHLLDASCSLSFSSLRADAITPELIDLLQASKIKTSAIAPDGASERLRKVINKGITAEDVLLAANILVSGGVTNLKLYFMIGLPTETEEDLAELVSLVMMVQEKVNEIGRARGHLPMISLSINPFVPKAWTPFQFCAFAGVGPLKKKIKFLKKAFSGCHNLKLGVEKPENAFFQAVLARGDRRLAEVLLAMAEFSRNWRQQFKDHDIDPEEYTRQRTRDELFPWDIIDHGIHREYLWEEYERGLGGKQTAACQTEICRRCGVCND</sequence>
<name>A0A8J6NH61_9BACT</name>
<dbReference type="InterPro" id="IPR007197">
    <property type="entry name" value="rSAM"/>
</dbReference>
<feature type="domain" description="Radical SAM core" evidence="1">
    <location>
        <begin position="236"/>
        <end position="475"/>
    </location>
</feature>
<evidence type="ECO:0000313" key="3">
    <source>
        <dbReference type="Proteomes" id="UP000614424"/>
    </source>
</evidence>
<evidence type="ECO:0000259" key="1">
    <source>
        <dbReference type="PROSITE" id="PS51918"/>
    </source>
</evidence>
<dbReference type="PROSITE" id="PS51918">
    <property type="entry name" value="RADICAL_SAM"/>
    <property type="match status" value="1"/>
</dbReference>
<dbReference type="SFLD" id="SFLDG01082">
    <property type="entry name" value="B12-binding_domain_containing"/>
    <property type="match status" value="1"/>
</dbReference>
<organism evidence="2 3">
    <name type="scientific">Candidatus Desulfobia pelagia</name>
    <dbReference type="NCBI Taxonomy" id="2841692"/>
    <lineage>
        <taxon>Bacteria</taxon>
        <taxon>Pseudomonadati</taxon>
        <taxon>Thermodesulfobacteriota</taxon>
        <taxon>Desulfobulbia</taxon>
        <taxon>Desulfobulbales</taxon>
        <taxon>Desulfobulbaceae</taxon>
        <taxon>Candidatus Desulfobia</taxon>
    </lineage>
</organism>
<dbReference type="Pfam" id="PF19864">
    <property type="entry name" value="Radical_SAM_N2"/>
    <property type="match status" value="1"/>
</dbReference>
<dbReference type="SMART" id="SM00729">
    <property type="entry name" value="Elp3"/>
    <property type="match status" value="1"/>
</dbReference>
<dbReference type="AlphaFoldDB" id="A0A8J6NH61"/>
<gene>
    <name evidence="2" type="ORF">H8E41_12005</name>
</gene>
<evidence type="ECO:0000313" key="2">
    <source>
        <dbReference type="EMBL" id="MBC8318618.1"/>
    </source>
</evidence>
<dbReference type="Gene3D" id="3.80.30.20">
    <property type="entry name" value="tm_1862 like domain"/>
    <property type="match status" value="1"/>
</dbReference>
<dbReference type="InterPro" id="IPR058240">
    <property type="entry name" value="rSAM_sf"/>
</dbReference>
<dbReference type="PANTHER" id="PTHR42731">
    <property type="entry name" value="SLL1084 PROTEIN"/>
    <property type="match status" value="1"/>
</dbReference>
<dbReference type="PANTHER" id="PTHR42731:SF5">
    <property type="entry name" value="RADICAL SAM DOMAIN PROTEIN"/>
    <property type="match status" value="1"/>
</dbReference>
<dbReference type="InterPro" id="IPR045784">
    <property type="entry name" value="Radical_SAM_N2"/>
</dbReference>
<dbReference type="CDD" id="cd01335">
    <property type="entry name" value="Radical_SAM"/>
    <property type="match status" value="1"/>
</dbReference>
<dbReference type="Proteomes" id="UP000614424">
    <property type="component" value="Unassembled WGS sequence"/>
</dbReference>
<dbReference type="SFLD" id="SFLDS00029">
    <property type="entry name" value="Radical_SAM"/>
    <property type="match status" value="1"/>
</dbReference>
<dbReference type="GO" id="GO:0051536">
    <property type="term" value="F:iron-sulfur cluster binding"/>
    <property type="evidence" value="ECO:0007669"/>
    <property type="project" value="InterPro"/>
</dbReference>